<proteinExistence type="predicted"/>
<gene>
    <name evidence="3" type="ORF">LX13_003919</name>
</gene>
<sequence length="214" mass="23042">MHPPPHGPHRQPASKHDSVHGDVPTEHRDPDRWQTTMIVAAASGVTGGRVLFIVGWFYGALAAQHTPTATDHGAEIVALGALFGSIGALATGATAGVTHRLSRVRTARSETFDMPDRSAAANITDDDTGLTTVTFAVCWLPYGGANSYQIFSTFGLTPAQFALELHHDLATQPAAQQPRLGAQVRDRLFHEVNRIAVMSWAPDTITQQHEKQVP</sequence>
<reference evidence="3 4" key="1">
    <citation type="submission" date="2022-06" db="EMBL/GenBank/DDBJ databases">
        <title>Genomic Encyclopedia of Archaeal and Bacterial Type Strains, Phase II (KMG-II): from individual species to whole genera.</title>
        <authorList>
            <person name="Goeker M."/>
        </authorList>
    </citation>
    <scope>NUCLEOTIDE SEQUENCE [LARGE SCALE GENOMIC DNA]</scope>
    <source>
        <strain evidence="3 4">DSM 44693</strain>
    </source>
</reference>
<evidence type="ECO:0000313" key="3">
    <source>
        <dbReference type="EMBL" id="MCP2178078.1"/>
    </source>
</evidence>
<keyword evidence="2" id="KW-0472">Membrane</keyword>
<accession>A0ABT1HJH3</accession>
<evidence type="ECO:0000256" key="2">
    <source>
        <dbReference type="SAM" id="Phobius"/>
    </source>
</evidence>
<dbReference type="EMBL" id="JAMTCJ010000004">
    <property type="protein sequence ID" value="MCP2178078.1"/>
    <property type="molecule type" value="Genomic_DNA"/>
</dbReference>
<dbReference type="Proteomes" id="UP001206895">
    <property type="component" value="Unassembled WGS sequence"/>
</dbReference>
<comment type="caution">
    <text evidence="3">The sequence shown here is derived from an EMBL/GenBank/DDBJ whole genome shotgun (WGS) entry which is preliminary data.</text>
</comment>
<keyword evidence="2" id="KW-1133">Transmembrane helix</keyword>
<protein>
    <submittedName>
        <fullName evidence="3">Uncharacterized protein</fullName>
    </submittedName>
</protein>
<evidence type="ECO:0000313" key="4">
    <source>
        <dbReference type="Proteomes" id="UP001206895"/>
    </source>
</evidence>
<feature type="transmembrane region" description="Helical" evidence="2">
    <location>
        <begin position="37"/>
        <end position="58"/>
    </location>
</feature>
<keyword evidence="2" id="KW-0812">Transmembrane</keyword>
<feature type="transmembrane region" description="Helical" evidence="2">
    <location>
        <begin position="78"/>
        <end position="98"/>
    </location>
</feature>
<feature type="region of interest" description="Disordered" evidence="1">
    <location>
        <begin position="1"/>
        <end position="31"/>
    </location>
</feature>
<name>A0ABT1HJH3_9NOCA</name>
<keyword evidence="4" id="KW-1185">Reference proteome</keyword>
<feature type="compositionally biased region" description="Basic and acidic residues" evidence="1">
    <location>
        <begin position="14"/>
        <end position="31"/>
    </location>
</feature>
<organism evidence="3 4">
    <name type="scientific">Williamsia maris</name>
    <dbReference type="NCBI Taxonomy" id="72806"/>
    <lineage>
        <taxon>Bacteria</taxon>
        <taxon>Bacillati</taxon>
        <taxon>Actinomycetota</taxon>
        <taxon>Actinomycetes</taxon>
        <taxon>Mycobacteriales</taxon>
        <taxon>Nocardiaceae</taxon>
        <taxon>Williamsia</taxon>
    </lineage>
</organism>
<evidence type="ECO:0000256" key="1">
    <source>
        <dbReference type="SAM" id="MobiDB-lite"/>
    </source>
</evidence>